<dbReference type="EMBL" id="GG662778">
    <property type="protein sequence ID" value="EAR83655.1"/>
    <property type="molecule type" value="Genomic_DNA"/>
</dbReference>
<protein>
    <submittedName>
        <fullName evidence="1">Uncharacterized protein</fullName>
    </submittedName>
</protein>
<dbReference type="GeneID" id="7833453"/>
<accession>Q22E73</accession>
<sequence>MNQILVKDYIFQLQAHEEVVKRLQNNFEASYHLIFDADEETNVTTANSFQSIKQLVHKKQYSVTLKNTGQIDFIIDLIGDNKNIHTLAIDSQILNCLLQTKLYLIIFPLLEQLYIKDTVQNVTNDIQIEKFNLKMIVLEKFDPEYKQEYSSVHEIISLSEKVQILGINLKRIQQLGVDILQKHVEEIIIFQNTKGQVDTKQFGQCIQILSQCNNIKKITFNYNFQEKTLHLHQQLQQLDKDIYLNLQIDTSTNIKQLSAILKQNNKIKEITYNVQQKLNTDNFQNLKFFDQNIGLQKLHISSGNKQFTESILEQLKGLKNKLTSISININTSNYLKYLIQFLENNTTLKELSLKIDFQQKFGRLNQDFIQILQQVKSLQVLQIQLLQSNEFNPNINQFYEQLSNLNIKQLALTCVHPENFITDNVIQKFSQNKSLAILDIKFYDNSRITPSQVESIYEKIQMKSKQNLKVTVYNHIKPYYKSYINNLMNIQIDKQIIRKVAFNKYIAEFMTYSPEHIFLDLSYDD</sequence>
<gene>
    <name evidence="1" type="ORF">TTHERM_00835550</name>
</gene>
<reference evidence="2" key="1">
    <citation type="journal article" date="2006" name="PLoS Biol.">
        <title>Macronuclear genome sequence of the ciliate Tetrahymena thermophila, a model eukaryote.</title>
        <authorList>
            <person name="Eisen J.A."/>
            <person name="Coyne R.S."/>
            <person name="Wu M."/>
            <person name="Wu D."/>
            <person name="Thiagarajan M."/>
            <person name="Wortman J.R."/>
            <person name="Badger J.H."/>
            <person name="Ren Q."/>
            <person name="Amedeo P."/>
            <person name="Jones K.M."/>
            <person name="Tallon L.J."/>
            <person name="Delcher A.L."/>
            <person name="Salzberg S.L."/>
            <person name="Silva J.C."/>
            <person name="Haas B.J."/>
            <person name="Majoros W.H."/>
            <person name="Farzad M."/>
            <person name="Carlton J.M."/>
            <person name="Smith R.K. Jr."/>
            <person name="Garg J."/>
            <person name="Pearlman R.E."/>
            <person name="Karrer K.M."/>
            <person name="Sun L."/>
            <person name="Manning G."/>
            <person name="Elde N.C."/>
            <person name="Turkewitz A.P."/>
            <person name="Asai D.J."/>
            <person name="Wilkes D.E."/>
            <person name="Wang Y."/>
            <person name="Cai H."/>
            <person name="Collins K."/>
            <person name="Stewart B.A."/>
            <person name="Lee S.R."/>
            <person name="Wilamowska K."/>
            <person name="Weinberg Z."/>
            <person name="Ruzzo W.L."/>
            <person name="Wloga D."/>
            <person name="Gaertig J."/>
            <person name="Frankel J."/>
            <person name="Tsao C.-C."/>
            <person name="Gorovsky M.A."/>
            <person name="Keeling P.J."/>
            <person name="Waller R.F."/>
            <person name="Patron N.J."/>
            <person name="Cherry J.M."/>
            <person name="Stover N.A."/>
            <person name="Krieger C.J."/>
            <person name="del Toro C."/>
            <person name="Ryder H.F."/>
            <person name="Williamson S.C."/>
            <person name="Barbeau R.A."/>
            <person name="Hamilton E.P."/>
            <person name="Orias E."/>
        </authorList>
    </citation>
    <scope>NUCLEOTIDE SEQUENCE [LARGE SCALE GENOMIC DNA]</scope>
    <source>
        <strain evidence="2">SB210</strain>
    </source>
</reference>
<proteinExistence type="predicted"/>
<dbReference type="Gene3D" id="3.80.10.10">
    <property type="entry name" value="Ribonuclease Inhibitor"/>
    <property type="match status" value="1"/>
</dbReference>
<dbReference type="SUPFAM" id="SSF52047">
    <property type="entry name" value="RNI-like"/>
    <property type="match status" value="1"/>
</dbReference>
<dbReference type="HOGENOM" id="CLU_519281_0_0_1"/>
<keyword evidence="2" id="KW-1185">Reference proteome</keyword>
<dbReference type="AlphaFoldDB" id="Q22E73"/>
<evidence type="ECO:0000313" key="1">
    <source>
        <dbReference type="EMBL" id="EAR83655.1"/>
    </source>
</evidence>
<dbReference type="InterPro" id="IPR032675">
    <property type="entry name" value="LRR_dom_sf"/>
</dbReference>
<organism evidence="1 2">
    <name type="scientific">Tetrahymena thermophila (strain SB210)</name>
    <dbReference type="NCBI Taxonomy" id="312017"/>
    <lineage>
        <taxon>Eukaryota</taxon>
        <taxon>Sar</taxon>
        <taxon>Alveolata</taxon>
        <taxon>Ciliophora</taxon>
        <taxon>Intramacronucleata</taxon>
        <taxon>Oligohymenophorea</taxon>
        <taxon>Hymenostomatida</taxon>
        <taxon>Tetrahymenina</taxon>
        <taxon>Tetrahymenidae</taxon>
        <taxon>Tetrahymena</taxon>
    </lineage>
</organism>
<dbReference type="RefSeq" id="XP_001031318.1">
    <property type="nucleotide sequence ID" value="XM_001031318.1"/>
</dbReference>
<dbReference type="KEGG" id="tet:TTHERM_00835550"/>
<dbReference type="Proteomes" id="UP000009168">
    <property type="component" value="Unassembled WGS sequence"/>
</dbReference>
<evidence type="ECO:0000313" key="2">
    <source>
        <dbReference type="Proteomes" id="UP000009168"/>
    </source>
</evidence>
<dbReference type="InParanoid" id="Q22E73"/>
<name>Q22E73_TETTS</name>